<dbReference type="InterPro" id="IPR004827">
    <property type="entry name" value="bZIP"/>
</dbReference>
<feature type="region of interest" description="Disordered" evidence="1">
    <location>
        <begin position="271"/>
        <end position="301"/>
    </location>
</feature>
<feature type="region of interest" description="Disordered" evidence="1">
    <location>
        <begin position="325"/>
        <end position="374"/>
    </location>
</feature>
<organism evidence="3 4">
    <name type="scientific">Lingula anatina</name>
    <name type="common">Brachiopod</name>
    <name type="synonym">Lingula unguis</name>
    <dbReference type="NCBI Taxonomy" id="7574"/>
    <lineage>
        <taxon>Eukaryota</taxon>
        <taxon>Metazoa</taxon>
        <taxon>Spiralia</taxon>
        <taxon>Lophotrochozoa</taxon>
        <taxon>Brachiopoda</taxon>
        <taxon>Linguliformea</taxon>
        <taxon>Lingulata</taxon>
        <taxon>Lingulida</taxon>
        <taxon>Linguloidea</taxon>
        <taxon>Lingulidae</taxon>
        <taxon>Lingula</taxon>
    </lineage>
</organism>
<dbReference type="PANTHER" id="PTHR21552:SF2">
    <property type="entry name" value="CREB3 REGULATORY FACTOR"/>
    <property type="match status" value="1"/>
</dbReference>
<proteinExistence type="predicted"/>
<dbReference type="CDD" id="cd14809">
    <property type="entry name" value="bZIP_AUREO-like"/>
    <property type="match status" value="1"/>
</dbReference>
<dbReference type="PROSITE" id="PS00036">
    <property type="entry name" value="BZIP_BASIC"/>
    <property type="match status" value="1"/>
</dbReference>
<dbReference type="InterPro" id="IPR039165">
    <property type="entry name" value="CREBRF"/>
</dbReference>
<dbReference type="Proteomes" id="UP000085678">
    <property type="component" value="Unplaced"/>
</dbReference>
<evidence type="ECO:0000259" key="2">
    <source>
        <dbReference type="PROSITE" id="PS00036"/>
    </source>
</evidence>
<dbReference type="PANTHER" id="PTHR21552">
    <property type="entry name" value="ADULT RETINA PROTEIN"/>
    <property type="match status" value="1"/>
</dbReference>
<feature type="domain" description="BZIP" evidence="2">
    <location>
        <begin position="491"/>
        <end position="505"/>
    </location>
</feature>
<evidence type="ECO:0000256" key="1">
    <source>
        <dbReference type="SAM" id="MobiDB-lite"/>
    </source>
</evidence>
<reference evidence="4" key="1">
    <citation type="submission" date="2025-08" db="UniProtKB">
        <authorList>
            <consortium name="RefSeq"/>
        </authorList>
    </citation>
    <scope>IDENTIFICATION</scope>
    <source>
        <tissue evidence="4">Gonads</tissue>
    </source>
</reference>
<dbReference type="GeneID" id="106154968"/>
<protein>
    <submittedName>
        <fullName evidence="4">CREB3 regulatory factor isoform X1</fullName>
    </submittedName>
</protein>
<dbReference type="Gene3D" id="1.20.5.170">
    <property type="match status" value="1"/>
</dbReference>
<dbReference type="RefSeq" id="XP_013384998.1">
    <property type="nucleotide sequence ID" value="XM_013529544.1"/>
</dbReference>
<dbReference type="STRING" id="7574.A0A1S3HFZ0"/>
<evidence type="ECO:0000313" key="3">
    <source>
        <dbReference type="Proteomes" id="UP000085678"/>
    </source>
</evidence>
<dbReference type="InParanoid" id="A0A1S3HFZ0"/>
<keyword evidence="3" id="KW-1185">Reference proteome</keyword>
<dbReference type="OrthoDB" id="8931646at2759"/>
<sequence>MTVDQYKPSMIGQPNPGGGTVGEMISERGPYSPECHGIVPQLTYDSYSGNTAFASSPNSLHMYDQERCDMQNTLSPCRAMLNYDTAYRFDDVFDLKPEFENGDNNLGAMLEDLPMTEDMDEDSLCKWTTNNAGLLKMEDVFQVDKNDVIQGPTLAALNSPSADDQGEMFESTLENLIKVEGEKMACNPMQRSQVGTLKLANTASRSSDNYCPNFPATVEKPTGQKTQSSHVSGTDFTYSGVFSIYGDGGNCVAAGNDRDIDSKSSLHQLLTRGTHNLDQKNTKSNISTEKRKQPSGEIPVKCVDNNMERKWEEIKQFIDEDVVVKEEPLDGDENPENYSLVEKSEDEEMTSDDESDDNDGYSTDDGPTSVSSPQIHEHSAYSYLNQPKRNSYFWQYNVQSKGPKGQRLCVPLDESDPHVLNDFEDPVFDPGQRAVFGIRHGGKARKGDGNDVVPNPRKLYQIGNELDRLNKHIGDMTPVSELPVNVRSKSRREKNKLASRACRLKKKAQHEANKVKLYGLNKEHRQLMKVLNDFREVITARCKDPYTNFSVASSLDQLIRDNLTHMIAGHAADYVNTVLDKVKRGDPKGGLKY</sequence>
<feature type="region of interest" description="Disordered" evidence="1">
    <location>
        <begin position="1"/>
        <end position="22"/>
    </location>
</feature>
<dbReference type="KEGG" id="lak:106154968"/>
<dbReference type="GO" id="GO:0000977">
    <property type="term" value="F:RNA polymerase II transcription regulatory region sequence-specific DNA binding"/>
    <property type="evidence" value="ECO:0007669"/>
    <property type="project" value="TreeGrafter"/>
</dbReference>
<accession>A0A1S3HFZ0</accession>
<gene>
    <name evidence="4" type="primary">LOC106154968</name>
</gene>
<dbReference type="GO" id="GO:0006986">
    <property type="term" value="P:response to unfolded protein"/>
    <property type="evidence" value="ECO:0007669"/>
    <property type="project" value="InterPro"/>
</dbReference>
<dbReference type="GO" id="GO:0000981">
    <property type="term" value="F:DNA-binding transcription factor activity, RNA polymerase II-specific"/>
    <property type="evidence" value="ECO:0007669"/>
    <property type="project" value="TreeGrafter"/>
</dbReference>
<dbReference type="AlphaFoldDB" id="A0A1S3HFZ0"/>
<name>A0A1S3HFZ0_LINAN</name>
<dbReference type="GO" id="GO:0005634">
    <property type="term" value="C:nucleus"/>
    <property type="evidence" value="ECO:0007669"/>
    <property type="project" value="TreeGrafter"/>
</dbReference>
<feature type="compositionally biased region" description="Acidic residues" evidence="1">
    <location>
        <begin position="344"/>
        <end position="359"/>
    </location>
</feature>
<evidence type="ECO:0000313" key="4">
    <source>
        <dbReference type="RefSeq" id="XP_013384998.1"/>
    </source>
</evidence>